<reference evidence="1 2" key="1">
    <citation type="submission" date="2013-07" db="EMBL/GenBank/DDBJ databases">
        <authorList>
            <consortium name="DOE Joint Genome Institute"/>
            <person name="Reeve W."/>
            <person name="Huntemann M."/>
            <person name="Han J."/>
            <person name="Chen A."/>
            <person name="Kyrpides N."/>
            <person name="Mavromatis K."/>
            <person name="Markowitz V."/>
            <person name="Palaniappan K."/>
            <person name="Ivanova N."/>
            <person name="Schaumberg A."/>
            <person name="Pati A."/>
            <person name="Liolios K."/>
            <person name="Nordberg H.P."/>
            <person name="Cantor M.N."/>
            <person name="Hua S.X."/>
            <person name="Woyke T."/>
        </authorList>
    </citation>
    <scope>NUCLEOTIDE SEQUENCE [LARGE SCALE GENOMIC DNA]</scope>
    <source>
        <strain evidence="1 2">DSM 43889</strain>
    </source>
</reference>
<proteinExistence type="predicted"/>
<keyword evidence="2" id="KW-1185">Reference proteome</keyword>
<evidence type="ECO:0000313" key="2">
    <source>
        <dbReference type="Proteomes" id="UP000791080"/>
    </source>
</evidence>
<accession>A0ABT1JQ11</accession>
<gene>
    <name evidence="1" type="ORF">G443_004872</name>
</gene>
<name>A0ABT1JQ11_ACTCY</name>
<evidence type="ECO:0000313" key="1">
    <source>
        <dbReference type="EMBL" id="MCP2334602.1"/>
    </source>
</evidence>
<dbReference type="EMBL" id="AUBJ02000001">
    <property type="protein sequence ID" value="MCP2334602.1"/>
    <property type="molecule type" value="Genomic_DNA"/>
</dbReference>
<reference evidence="1 2" key="2">
    <citation type="submission" date="2022-06" db="EMBL/GenBank/DDBJ databases">
        <title>Genomic Encyclopedia of Type Strains, Phase I: the one thousand microbial genomes (KMG-I) project.</title>
        <authorList>
            <person name="Kyrpides N."/>
        </authorList>
    </citation>
    <scope>NUCLEOTIDE SEQUENCE [LARGE SCALE GENOMIC DNA]</scope>
    <source>
        <strain evidence="1 2">DSM 43889</strain>
    </source>
</reference>
<dbReference type="Proteomes" id="UP000791080">
    <property type="component" value="Unassembled WGS sequence"/>
</dbReference>
<sequence>MDGAGRRWSPTVGLAPAALPVHIVPGRRAVQWVVPGGAAGRRRWWTSPGRYAAGAGGGRHAVTMMGWPRRAETACTLAKWEQ</sequence>
<organism evidence="1 2">
    <name type="scientific">Actinoalloteichus caeruleus DSM 43889</name>
    <dbReference type="NCBI Taxonomy" id="1120930"/>
    <lineage>
        <taxon>Bacteria</taxon>
        <taxon>Bacillati</taxon>
        <taxon>Actinomycetota</taxon>
        <taxon>Actinomycetes</taxon>
        <taxon>Pseudonocardiales</taxon>
        <taxon>Pseudonocardiaceae</taxon>
        <taxon>Actinoalloteichus</taxon>
        <taxon>Actinoalloteichus cyanogriseus</taxon>
    </lineage>
</organism>
<protein>
    <submittedName>
        <fullName evidence="1">Uncharacterized protein</fullName>
    </submittedName>
</protein>
<comment type="caution">
    <text evidence="1">The sequence shown here is derived from an EMBL/GenBank/DDBJ whole genome shotgun (WGS) entry which is preliminary data.</text>
</comment>